<keyword evidence="5" id="KW-1185">Reference proteome</keyword>
<reference evidence="4" key="2">
    <citation type="submission" date="2023-04" db="EMBL/GenBank/DDBJ databases">
        <authorList>
            <person name="Bruccoleri R.E."/>
            <person name="Oakeley E.J."/>
            <person name="Faust A.-M."/>
            <person name="Dessus-Babus S."/>
            <person name="Altorfer M."/>
            <person name="Burckhardt D."/>
            <person name="Oertli M."/>
            <person name="Naumann U."/>
            <person name="Petersen F."/>
            <person name="Wong J."/>
        </authorList>
    </citation>
    <scope>NUCLEOTIDE SEQUENCE</scope>
    <source>
        <strain evidence="4">GSM-AAB239-AS_SAM_17_03QT</strain>
        <tissue evidence="4">Leaf</tissue>
    </source>
</reference>
<dbReference type="GO" id="GO:0009451">
    <property type="term" value="P:RNA modification"/>
    <property type="evidence" value="ECO:0007669"/>
    <property type="project" value="InterPro"/>
</dbReference>
<dbReference type="FunFam" id="1.25.40.10:FF:000333">
    <property type="entry name" value="Pentatricopeptide repeat-containing protein"/>
    <property type="match status" value="1"/>
</dbReference>
<dbReference type="InterPro" id="IPR011990">
    <property type="entry name" value="TPR-like_helical_dom_sf"/>
</dbReference>
<gene>
    <name evidence="4" type="ORF">M6B38_195505</name>
</gene>
<evidence type="ECO:0000256" key="3">
    <source>
        <dbReference type="PROSITE-ProRule" id="PRU00708"/>
    </source>
</evidence>
<evidence type="ECO:0000313" key="5">
    <source>
        <dbReference type="Proteomes" id="UP001140949"/>
    </source>
</evidence>
<dbReference type="FunFam" id="1.25.40.10:FF:000470">
    <property type="entry name" value="Pentatricopeptide repeat-containing protein At5g66520"/>
    <property type="match status" value="1"/>
</dbReference>
<proteinExistence type="inferred from homology"/>
<comment type="caution">
    <text evidence="4">The sequence shown here is derived from an EMBL/GenBank/DDBJ whole genome shotgun (WGS) entry which is preliminary data.</text>
</comment>
<sequence>MLPITCSLSSSPSISSFISSHPSLLLLETQCATMRDLHQLHSHIIKSGLARHPVAVSRLLSFSATAPDLDYASLLFSRAPPERTNFMYNTLIRAHAKSSNPHSAIALFLDMLHSPTPPGRLTFPSLFTAYAQLGLADQGMQLHSLVLKLGFASDTYVRNATLSMYAACGRLAEAYRLFNECASFDIVPFNSMIMGLAKKGLVDESRRLFDTMPSRNVVTWSAMISGYVRNAKNLEALDAFRRMQAEGVEPNEQIMVSLLGACASLGTLDRGEWIHGYIKKKKIETNLIVMAAIINMYCKCGSLEKAAAAFESAPTKGLSTWNAMISGLAMHGHGEDAVRMFSRLESSRFQPDHVSFIGILTACNHSGMVDEARYYFSRMSRVYGIEMGIEHYGCLVDVLGRAGLVQEAEDVIGRMHIVPDSIVWGSLLSACRSCGNVEIGERAAARIIELDPRDAGGYVNLSNGYASCGDFDRAVRVRTAMERKGVRKEPGCSVIEVDGVVSEFVAGGMLHARAGEICGVLEGLDLNMRGEVSVMKLGASFSSIS</sequence>
<feature type="repeat" description="PPR" evidence="3">
    <location>
        <begin position="216"/>
        <end position="250"/>
    </location>
</feature>
<dbReference type="Pfam" id="PF13041">
    <property type="entry name" value="PPR_2"/>
    <property type="match status" value="2"/>
</dbReference>
<feature type="repeat" description="PPR" evidence="3">
    <location>
        <begin position="84"/>
        <end position="118"/>
    </location>
</feature>
<dbReference type="Gene3D" id="1.25.40.10">
    <property type="entry name" value="Tetratricopeptide repeat domain"/>
    <property type="match status" value="3"/>
</dbReference>
<feature type="repeat" description="PPR" evidence="3">
    <location>
        <begin position="317"/>
        <end position="351"/>
    </location>
</feature>
<dbReference type="NCBIfam" id="TIGR00756">
    <property type="entry name" value="PPR"/>
    <property type="match status" value="4"/>
</dbReference>
<feature type="repeat" description="PPR" evidence="3">
    <location>
        <begin position="185"/>
        <end position="215"/>
    </location>
</feature>
<evidence type="ECO:0000313" key="4">
    <source>
        <dbReference type="EMBL" id="KAJ6801912.1"/>
    </source>
</evidence>
<dbReference type="Proteomes" id="UP001140949">
    <property type="component" value="Unassembled WGS sequence"/>
</dbReference>
<dbReference type="Pfam" id="PF01535">
    <property type="entry name" value="PPR"/>
    <property type="match status" value="3"/>
</dbReference>
<dbReference type="PANTHER" id="PTHR47926">
    <property type="entry name" value="PENTATRICOPEPTIDE REPEAT-CONTAINING PROTEIN"/>
    <property type="match status" value="1"/>
</dbReference>
<comment type="similarity">
    <text evidence="1">Belongs to the PPR family. PCMP-H subfamily.</text>
</comment>
<organism evidence="4 5">
    <name type="scientific">Iris pallida</name>
    <name type="common">Sweet iris</name>
    <dbReference type="NCBI Taxonomy" id="29817"/>
    <lineage>
        <taxon>Eukaryota</taxon>
        <taxon>Viridiplantae</taxon>
        <taxon>Streptophyta</taxon>
        <taxon>Embryophyta</taxon>
        <taxon>Tracheophyta</taxon>
        <taxon>Spermatophyta</taxon>
        <taxon>Magnoliopsida</taxon>
        <taxon>Liliopsida</taxon>
        <taxon>Asparagales</taxon>
        <taxon>Iridaceae</taxon>
        <taxon>Iridoideae</taxon>
        <taxon>Irideae</taxon>
        <taxon>Iris</taxon>
    </lineage>
</organism>
<dbReference type="AlphaFoldDB" id="A0AAX6ECW8"/>
<dbReference type="InterPro" id="IPR002885">
    <property type="entry name" value="PPR_rpt"/>
</dbReference>
<dbReference type="Pfam" id="PF20431">
    <property type="entry name" value="E_motif"/>
    <property type="match status" value="1"/>
</dbReference>
<evidence type="ECO:0000256" key="1">
    <source>
        <dbReference type="ARBA" id="ARBA00006643"/>
    </source>
</evidence>
<keyword evidence="2" id="KW-0677">Repeat</keyword>
<feature type="repeat" description="PPR" evidence="3">
    <location>
        <begin position="454"/>
        <end position="488"/>
    </location>
</feature>
<dbReference type="PROSITE" id="PS51375">
    <property type="entry name" value="PPR"/>
    <property type="match status" value="5"/>
</dbReference>
<dbReference type="InterPro" id="IPR046848">
    <property type="entry name" value="E_motif"/>
</dbReference>
<dbReference type="InterPro" id="IPR046960">
    <property type="entry name" value="PPR_At4g14850-like_plant"/>
</dbReference>
<protein>
    <submittedName>
        <fullName evidence="4">Pentatricopeptide repeat-containing protein-like, chloroplastic</fullName>
    </submittedName>
</protein>
<reference evidence="4" key="1">
    <citation type="journal article" date="2023" name="GigaByte">
        <title>Genome assembly of the bearded iris, Iris pallida Lam.</title>
        <authorList>
            <person name="Bruccoleri R.E."/>
            <person name="Oakeley E.J."/>
            <person name="Faust A.M.E."/>
            <person name="Altorfer M."/>
            <person name="Dessus-Babus S."/>
            <person name="Burckhardt D."/>
            <person name="Oertli M."/>
            <person name="Naumann U."/>
            <person name="Petersen F."/>
            <person name="Wong J."/>
        </authorList>
    </citation>
    <scope>NUCLEOTIDE SEQUENCE</scope>
    <source>
        <strain evidence="4">GSM-AAB239-AS_SAM_17_03QT</strain>
    </source>
</reference>
<dbReference type="PANTHER" id="PTHR47926:SF436">
    <property type="entry name" value="PENTATRICOPEPTIDE REPEAT-CONTAINING PROTEIN ELI1, CHLOROPLASTIC-LIKE ISOFORM X2"/>
    <property type="match status" value="1"/>
</dbReference>
<dbReference type="EMBL" id="JANAVB010037447">
    <property type="protein sequence ID" value="KAJ6801912.1"/>
    <property type="molecule type" value="Genomic_DNA"/>
</dbReference>
<dbReference type="FunFam" id="1.25.40.10:FF:001093">
    <property type="entry name" value="Pentatricopeptide repeat-containing protein At2g34400"/>
    <property type="match status" value="1"/>
</dbReference>
<accession>A0AAX6ECW8</accession>
<evidence type="ECO:0000256" key="2">
    <source>
        <dbReference type="ARBA" id="ARBA00022737"/>
    </source>
</evidence>
<name>A0AAX6ECW8_IRIPA</name>
<dbReference type="GO" id="GO:0003723">
    <property type="term" value="F:RNA binding"/>
    <property type="evidence" value="ECO:0007669"/>
    <property type="project" value="InterPro"/>
</dbReference>